<reference evidence="4" key="1">
    <citation type="submission" date="2025-08" db="UniProtKB">
        <authorList>
            <consortium name="RefSeq"/>
        </authorList>
    </citation>
    <scope>IDENTIFICATION</scope>
    <source>
        <tissue evidence="4">Whole sample</tissue>
    </source>
</reference>
<sequence>MNAEAENEGGQGRSQRPNNPLFNMRERLFHALFYRVALTYARAFPKPVRRILEFAILLKALLVLGILAYIHIVFARTPMNCLANVQSTWPRNGILRVEIVHNASENYSIINSYEKEYSDFTLHFFNEDSETEETQESMASKSSENSQEDQSGEGSIQDEKGERNFGEEDGEGPIGEDETEGALRHEYDKYKEKEEESSGVGEETTRHPPSQSPAGLHNATITTSPSTEDKRGQFTDKSETSIEGNTTYIPPEKPHAFETHAYHLSEIEMLAKVVWPEEKYIVEYALEYGFLRLSPKTRQRLNITVMLVTLDPEKESCFGDSISRFLLAEFLGYDDILMSSIKQLAEKEDNKGYLRNVVTGEHYRFVSMWMARSSYLAAAFIMLVFTVCVSTLLRYSHHQIFIFIVDLLQMLEMNITIAFPAAPLLTVILALVGMEAIMTEFFNDTTTAFYIILIVWIADQYDAICCHTNISKRHWLRFFYLYHFAFYAYHYRFNGQYSGLALFTSWLFIQHSMLYFFHHYELPAILQQERIQQIVTNQQNNQQGQTGNNVQPDANHNTQQNPATSNTTANGTGNITDSTASNTVGSAGQNLAASNTTEENTHHTTENAINNSATQSSAAEDEVVVSSQVISQTRAATEMISGNTPQSNSQQSNTEIEPQAEKSRGVKTKWSPEDPSSDQQIRGMDKLYMSNTASSQNTSQSHSDSENSVNPHRAMQEDSSSVNNGVTLEQCLGVETRDSDFSEEVSSDCRNVVPSSVNSLNNCGGTSEGAFSGSGQLAHRLCSTSGGQDSKETDQLDLTGENR</sequence>
<dbReference type="GO" id="GO:1904294">
    <property type="term" value="P:positive regulation of ERAD pathway"/>
    <property type="evidence" value="ECO:0007669"/>
    <property type="project" value="TreeGrafter"/>
</dbReference>
<feature type="compositionally biased region" description="Low complexity" evidence="1">
    <location>
        <begin position="538"/>
        <end position="551"/>
    </location>
</feature>
<feature type="compositionally biased region" description="Polar residues" evidence="1">
    <location>
        <begin position="637"/>
        <end position="656"/>
    </location>
</feature>
<feature type="region of interest" description="Disordered" evidence="1">
    <location>
        <begin position="637"/>
        <end position="724"/>
    </location>
</feature>
<proteinExistence type="predicted"/>
<keyword evidence="2" id="KW-0472">Membrane</keyword>
<feature type="compositionally biased region" description="Polar residues" evidence="1">
    <location>
        <begin position="207"/>
        <end position="226"/>
    </location>
</feature>
<keyword evidence="2" id="KW-1133">Transmembrane helix</keyword>
<feature type="compositionally biased region" description="Polar residues" evidence="1">
    <location>
        <begin position="136"/>
        <end position="145"/>
    </location>
</feature>
<feature type="transmembrane region" description="Helical" evidence="2">
    <location>
        <begin position="415"/>
        <end position="434"/>
    </location>
</feature>
<evidence type="ECO:0000256" key="2">
    <source>
        <dbReference type="SAM" id="Phobius"/>
    </source>
</evidence>
<feature type="transmembrane region" description="Helical" evidence="2">
    <location>
        <begin position="446"/>
        <end position="463"/>
    </location>
</feature>
<feature type="transmembrane region" description="Helical" evidence="2">
    <location>
        <begin position="497"/>
        <end position="517"/>
    </location>
</feature>
<protein>
    <submittedName>
        <fullName evidence="4">Membralin-like</fullName>
    </submittedName>
</protein>
<feature type="compositionally biased region" description="Basic and acidic residues" evidence="1">
    <location>
        <begin position="227"/>
        <end position="240"/>
    </location>
</feature>
<gene>
    <name evidence="4" type="primary">LOC111121859</name>
</gene>
<dbReference type="PANTHER" id="PTHR21650">
    <property type="entry name" value="MEMBRALIN/KINETOCHORE PROTEIN NUF2"/>
    <property type="match status" value="1"/>
</dbReference>
<dbReference type="GO" id="GO:0005783">
    <property type="term" value="C:endoplasmic reticulum"/>
    <property type="evidence" value="ECO:0007669"/>
    <property type="project" value="TreeGrafter"/>
</dbReference>
<evidence type="ECO:0000313" key="4">
    <source>
        <dbReference type="RefSeq" id="XP_022319033.1"/>
    </source>
</evidence>
<evidence type="ECO:0000313" key="3">
    <source>
        <dbReference type="Proteomes" id="UP000694844"/>
    </source>
</evidence>
<feature type="compositionally biased region" description="Basic and acidic residues" evidence="1">
    <location>
        <begin position="181"/>
        <end position="196"/>
    </location>
</feature>
<feature type="compositionally biased region" description="Polar residues" evidence="1">
    <location>
        <begin position="575"/>
        <end position="587"/>
    </location>
</feature>
<dbReference type="GO" id="GO:0034976">
    <property type="term" value="P:response to endoplasmic reticulum stress"/>
    <property type="evidence" value="ECO:0007669"/>
    <property type="project" value="TreeGrafter"/>
</dbReference>
<dbReference type="InterPro" id="IPR019144">
    <property type="entry name" value="Membralin"/>
</dbReference>
<feature type="region of interest" description="Disordered" evidence="1">
    <location>
        <begin position="129"/>
        <end position="253"/>
    </location>
</feature>
<dbReference type="GeneID" id="111121859"/>
<feature type="compositionally biased region" description="Acidic residues" evidence="1">
    <location>
        <begin position="167"/>
        <end position="180"/>
    </location>
</feature>
<feature type="compositionally biased region" description="Low complexity" evidence="1">
    <location>
        <begin position="690"/>
        <end position="702"/>
    </location>
</feature>
<dbReference type="AlphaFoldDB" id="A0A8B8CT87"/>
<feature type="region of interest" description="Disordered" evidence="1">
    <location>
        <begin position="778"/>
        <end position="803"/>
    </location>
</feature>
<keyword evidence="2" id="KW-0812">Transmembrane</keyword>
<dbReference type="OrthoDB" id="6779347at2759"/>
<keyword evidence="3" id="KW-1185">Reference proteome</keyword>
<dbReference type="RefSeq" id="XP_022319033.1">
    <property type="nucleotide sequence ID" value="XM_022463325.1"/>
</dbReference>
<feature type="transmembrane region" description="Helical" evidence="2">
    <location>
        <begin position="375"/>
        <end position="395"/>
    </location>
</feature>
<feature type="region of interest" description="Disordered" evidence="1">
    <location>
        <begin position="538"/>
        <end position="587"/>
    </location>
</feature>
<feature type="compositionally biased region" description="Basic and acidic residues" evidence="1">
    <location>
        <begin position="157"/>
        <end position="166"/>
    </location>
</feature>
<evidence type="ECO:0000256" key="1">
    <source>
        <dbReference type="SAM" id="MobiDB-lite"/>
    </source>
</evidence>
<dbReference type="PANTHER" id="PTHR21650:SF4">
    <property type="entry name" value="MEMBRALIN"/>
    <property type="match status" value="1"/>
</dbReference>
<dbReference type="Proteomes" id="UP000694844">
    <property type="component" value="Chromosome 2"/>
</dbReference>
<feature type="transmembrane region" description="Helical" evidence="2">
    <location>
        <begin position="56"/>
        <end position="74"/>
    </location>
</feature>
<accession>A0A8B8CT87</accession>
<dbReference type="KEGG" id="cvn:111121859"/>
<organism evidence="3 4">
    <name type="scientific">Crassostrea virginica</name>
    <name type="common">Eastern oyster</name>
    <dbReference type="NCBI Taxonomy" id="6565"/>
    <lineage>
        <taxon>Eukaryota</taxon>
        <taxon>Metazoa</taxon>
        <taxon>Spiralia</taxon>
        <taxon>Lophotrochozoa</taxon>
        <taxon>Mollusca</taxon>
        <taxon>Bivalvia</taxon>
        <taxon>Autobranchia</taxon>
        <taxon>Pteriomorphia</taxon>
        <taxon>Ostreida</taxon>
        <taxon>Ostreoidea</taxon>
        <taxon>Ostreidae</taxon>
        <taxon>Crassostrea</taxon>
    </lineage>
</organism>
<dbReference type="Pfam" id="PF09746">
    <property type="entry name" value="Membralin"/>
    <property type="match status" value="1"/>
</dbReference>
<feature type="compositionally biased region" description="Low complexity" evidence="1">
    <location>
        <begin position="561"/>
        <end position="574"/>
    </location>
</feature>
<name>A0A8B8CT87_CRAVI</name>
<feature type="compositionally biased region" description="Basic and acidic residues" evidence="1">
    <location>
        <begin position="789"/>
        <end position="803"/>
    </location>
</feature>